<gene>
    <name evidence="3" type="ORF">M8009_04030</name>
</gene>
<name>A0ABT0SXT9_9GAMM</name>
<comment type="caution">
    <text evidence="3">The sequence shown here is derived from an EMBL/GenBank/DDBJ whole genome shotgun (WGS) entry which is preliminary data.</text>
</comment>
<feature type="domain" description="Capsule biosynthesis GfcC-like C-terminal" evidence="2">
    <location>
        <begin position="154"/>
        <end position="213"/>
    </location>
</feature>
<dbReference type="RefSeq" id="WP_250059463.1">
    <property type="nucleotide sequence ID" value="NZ_JAMJPK010000001.1"/>
</dbReference>
<dbReference type="EMBL" id="JAMJPK010000001">
    <property type="protein sequence ID" value="MCL7939474.1"/>
    <property type="molecule type" value="Genomic_DNA"/>
</dbReference>
<evidence type="ECO:0000313" key="3">
    <source>
        <dbReference type="EMBL" id="MCL7939474.1"/>
    </source>
</evidence>
<evidence type="ECO:0000259" key="2">
    <source>
        <dbReference type="Pfam" id="PF06251"/>
    </source>
</evidence>
<dbReference type="Gene3D" id="3.10.560.10">
    <property type="entry name" value="Outer membrane lipoprotein wza domain like"/>
    <property type="match status" value="1"/>
</dbReference>
<organism evidence="3 4">
    <name type="scientific">Halomonas gemina</name>
    <dbReference type="NCBI Taxonomy" id="2945105"/>
    <lineage>
        <taxon>Bacteria</taxon>
        <taxon>Pseudomonadati</taxon>
        <taxon>Pseudomonadota</taxon>
        <taxon>Gammaproteobacteria</taxon>
        <taxon>Oceanospirillales</taxon>
        <taxon>Halomonadaceae</taxon>
        <taxon>Halomonas</taxon>
    </lineage>
</organism>
<feature type="signal peptide" evidence="1">
    <location>
        <begin position="1"/>
        <end position="22"/>
    </location>
</feature>
<dbReference type="InterPro" id="IPR010425">
    <property type="entry name" value="Caps_synth_GfcC-like_C"/>
</dbReference>
<keyword evidence="1" id="KW-0732">Signal</keyword>
<sequence length="258" mass="28302">MAGLKHLTVGLVLGLSISQANAQTASSSTLADAWLQWQQANPAPVAWQYAFALRHDTAADLRNRRRQLIAELRTLTVSSRVAGRSDRVAALTVWRERLASWDDDQTRTPGRMDLPWLGANLRHNPPLSRIVHLGVCDTPGWVEVWSLDGVTRLDWVPDLTMDDVLDALSQEAAQDADHAAIVSPNGDITRRGVAAWNHETSPLVPGSRVMLELPTRQGLRAALPFPGTTHEADLINTRLPALLATRLPGDDCTMTRTP</sequence>
<evidence type="ECO:0000256" key="1">
    <source>
        <dbReference type="SAM" id="SignalP"/>
    </source>
</evidence>
<protein>
    <submittedName>
        <fullName evidence="3">Capsule biosynthesis GfcC family protein</fullName>
    </submittedName>
</protein>
<keyword evidence="4" id="KW-1185">Reference proteome</keyword>
<feature type="chain" id="PRO_5046309921" evidence="1">
    <location>
        <begin position="23"/>
        <end position="258"/>
    </location>
</feature>
<evidence type="ECO:0000313" key="4">
    <source>
        <dbReference type="Proteomes" id="UP001165369"/>
    </source>
</evidence>
<proteinExistence type="predicted"/>
<reference evidence="3" key="1">
    <citation type="submission" date="2022-05" db="EMBL/GenBank/DDBJ databases">
        <title>Halomonas geminus sp. nov. and Halomonas llamarensis sp. nov. isolated from high-altitude salars of the Atacama Desert.</title>
        <authorList>
            <person name="Hintersatz C."/>
            <person name="Rojas L.A."/>
            <person name="Wei T.-S."/>
            <person name="Kutschke S."/>
            <person name="Lehmann F."/>
            <person name="Jain R."/>
            <person name="Pollmann K."/>
        </authorList>
    </citation>
    <scope>NUCLEOTIDE SEQUENCE</scope>
    <source>
        <strain evidence="3">ATCH28</strain>
    </source>
</reference>
<dbReference type="Pfam" id="PF06251">
    <property type="entry name" value="Caps_syn_GfcC_C"/>
    <property type="match status" value="1"/>
</dbReference>
<accession>A0ABT0SXT9</accession>
<dbReference type="Proteomes" id="UP001165369">
    <property type="component" value="Unassembled WGS sequence"/>
</dbReference>